<dbReference type="Proteomes" id="UP000217209">
    <property type="component" value="Chromosome"/>
</dbReference>
<proteinExistence type="predicted"/>
<dbReference type="KEGG" id="cgv:CGLAU_11880"/>
<keyword evidence="2" id="KW-1185">Reference proteome</keyword>
<accession>A0A1Q2HZP9</accession>
<organism evidence="1 2">
    <name type="scientific">Corynebacterium glaucum</name>
    <dbReference type="NCBI Taxonomy" id="187491"/>
    <lineage>
        <taxon>Bacteria</taxon>
        <taxon>Bacillati</taxon>
        <taxon>Actinomycetota</taxon>
        <taxon>Actinomycetes</taxon>
        <taxon>Mycobacteriales</taxon>
        <taxon>Corynebacteriaceae</taxon>
        <taxon>Corynebacterium</taxon>
    </lineage>
</organism>
<dbReference type="RefSeq" id="WP_095660873.1">
    <property type="nucleotide sequence ID" value="NZ_BAAAKB010000014.1"/>
</dbReference>
<evidence type="ECO:0000313" key="1">
    <source>
        <dbReference type="EMBL" id="AQQ16304.1"/>
    </source>
</evidence>
<protein>
    <submittedName>
        <fullName evidence="1">Uncharacterized protein</fullName>
    </submittedName>
</protein>
<name>A0A1Q2HZP9_9CORY</name>
<reference evidence="1 2" key="1">
    <citation type="submission" date="2016-12" db="EMBL/GenBank/DDBJ databases">
        <authorList>
            <person name="Song W.-J."/>
            <person name="Kurnit D.M."/>
        </authorList>
    </citation>
    <scope>NUCLEOTIDE SEQUENCE [LARGE SCALE GENOMIC DNA]</scope>
    <source>
        <strain evidence="1 2">DSM 30827</strain>
    </source>
</reference>
<dbReference type="OrthoDB" id="4412071at2"/>
<evidence type="ECO:0000313" key="2">
    <source>
        <dbReference type="Proteomes" id="UP000217209"/>
    </source>
</evidence>
<dbReference type="AlphaFoldDB" id="A0A1Q2HZP9"/>
<gene>
    <name evidence="1" type="ORF">CGLAU_11880</name>
</gene>
<dbReference type="EMBL" id="CP019688">
    <property type="protein sequence ID" value="AQQ16304.1"/>
    <property type="molecule type" value="Genomic_DNA"/>
</dbReference>
<sequence>MTVRSINASAACANTVAKLDPSITVARTGESTMLLNLPRDIAEIEKAAEAPKGFGTRLRELFA</sequence>